<evidence type="ECO:0000313" key="4">
    <source>
        <dbReference type="Proteomes" id="UP000197025"/>
    </source>
</evidence>
<proteinExistence type="predicted"/>
<keyword evidence="3" id="KW-0067">ATP-binding</keyword>
<name>A0A212QWS6_9CHLR</name>
<dbReference type="Gene3D" id="3.40.50.300">
    <property type="entry name" value="P-loop containing nucleotide triphosphate hydrolases"/>
    <property type="match status" value="2"/>
</dbReference>
<dbReference type="GO" id="GO:0006260">
    <property type="term" value="P:DNA replication"/>
    <property type="evidence" value="ECO:0007669"/>
    <property type="project" value="TreeGrafter"/>
</dbReference>
<dbReference type="PANTHER" id="PTHR30050:SF4">
    <property type="entry name" value="ATP-BINDING PROTEIN RV3427C IN INSERTION SEQUENCE-RELATED"/>
    <property type="match status" value="1"/>
</dbReference>
<dbReference type="InterPro" id="IPR003593">
    <property type="entry name" value="AAA+_ATPase"/>
</dbReference>
<dbReference type="InterPro" id="IPR002611">
    <property type="entry name" value="IstB_ATP-bd"/>
</dbReference>
<feature type="domain" description="AAA+ ATPase" evidence="2">
    <location>
        <begin position="311"/>
        <end position="444"/>
    </location>
</feature>
<reference evidence="4" key="1">
    <citation type="submission" date="2017-06" db="EMBL/GenBank/DDBJ databases">
        <authorList>
            <person name="Varghese N."/>
            <person name="Submissions S."/>
        </authorList>
    </citation>
    <scope>NUCLEOTIDE SEQUENCE [LARGE SCALE GENOMIC DNA]</scope>
    <source>
        <strain evidence="4">JAD2</strain>
    </source>
</reference>
<dbReference type="AlphaFoldDB" id="A0A212QWS6"/>
<keyword evidence="3" id="KW-0378">Hydrolase</keyword>
<dbReference type="InParanoid" id="A0A212QWS6"/>
<protein>
    <submittedName>
        <fullName evidence="3">Replicative DNA helicase loader DnaI</fullName>
    </submittedName>
</protein>
<dbReference type="Pfam" id="PF01695">
    <property type="entry name" value="IstB_IS21"/>
    <property type="match status" value="2"/>
</dbReference>
<evidence type="ECO:0000313" key="3">
    <source>
        <dbReference type="EMBL" id="SNB64184.1"/>
    </source>
</evidence>
<dbReference type="GO" id="GO:0005524">
    <property type="term" value="F:ATP binding"/>
    <property type="evidence" value="ECO:0007669"/>
    <property type="project" value="InterPro"/>
</dbReference>
<gene>
    <name evidence="3" type="ORF">SAMN02746019_00007890</name>
</gene>
<dbReference type="RefSeq" id="WP_088571041.1">
    <property type="nucleotide sequence ID" value="NZ_FYEK01000027.1"/>
</dbReference>
<evidence type="ECO:0000259" key="2">
    <source>
        <dbReference type="SMART" id="SM00382"/>
    </source>
</evidence>
<dbReference type="SMART" id="SM00382">
    <property type="entry name" value="AAA"/>
    <property type="match status" value="2"/>
</dbReference>
<dbReference type="SUPFAM" id="SSF52540">
    <property type="entry name" value="P-loop containing nucleoside triphosphate hydrolases"/>
    <property type="match status" value="2"/>
</dbReference>
<keyword evidence="4" id="KW-1185">Reference proteome</keyword>
<feature type="domain" description="AAA+ ATPase" evidence="2">
    <location>
        <begin position="122"/>
        <end position="257"/>
    </location>
</feature>
<feature type="region of interest" description="Disordered" evidence="1">
    <location>
        <begin position="1"/>
        <end position="29"/>
    </location>
</feature>
<dbReference type="CDD" id="cd00009">
    <property type="entry name" value="AAA"/>
    <property type="match status" value="1"/>
</dbReference>
<dbReference type="OrthoDB" id="9776217at2"/>
<dbReference type="EMBL" id="FYEK01000027">
    <property type="protein sequence ID" value="SNB64184.1"/>
    <property type="molecule type" value="Genomic_DNA"/>
</dbReference>
<keyword evidence="3" id="KW-0547">Nucleotide-binding</keyword>
<dbReference type="InterPro" id="IPR027417">
    <property type="entry name" value="P-loop_NTPase"/>
</dbReference>
<dbReference type="GO" id="GO:0004386">
    <property type="term" value="F:helicase activity"/>
    <property type="evidence" value="ECO:0007669"/>
    <property type="project" value="UniProtKB-KW"/>
</dbReference>
<keyword evidence="3" id="KW-0347">Helicase</keyword>
<evidence type="ECO:0000256" key="1">
    <source>
        <dbReference type="SAM" id="MobiDB-lite"/>
    </source>
</evidence>
<organism evidence="3 4">
    <name type="scientific">Thermoflexus hugenholtzii JAD2</name>
    <dbReference type="NCBI Taxonomy" id="877466"/>
    <lineage>
        <taxon>Bacteria</taxon>
        <taxon>Bacillati</taxon>
        <taxon>Chloroflexota</taxon>
        <taxon>Thermoflexia</taxon>
        <taxon>Thermoflexales</taxon>
        <taxon>Thermoflexaceae</taxon>
        <taxon>Thermoflexus</taxon>
    </lineage>
</organism>
<dbReference type="Proteomes" id="UP000197025">
    <property type="component" value="Unassembled WGS sequence"/>
</dbReference>
<sequence>MKHIGDVLPKPGKSAGDETRDELPGAPSLEGSEACPICGGLGYISYDVPPGHPLFGRAIPCACQTERQAAEFRQRIQAAGPLRALVDKRFENFLPDGRGLPPDHARSLRRAYERAKAFAEDPQGWLVLRGGTGCGKTHLAAAIAHRLLERGVAALFIPVPDLLDELRAAFHPEAEVSYEERFWQLREAPVLILDDLGAQQSTPWAQEKLFQLLDWRYNARLPTVITTNLSLEAFEPRLRSRLQDARLVEIVHILAPDFRRGGPTAGPDLNLLPLLQEMTFETFRERPELSPRERDNLREAIRMARAYAEHPHGWLVLFGRYGAGKTHLAAAIANAVAARGTPVLFVAVPDLLDWLRAAFHPRSDAPYDRRFDEAKLVPFLVLDDLGLESATPWAREKLYQLLNFRYLAKLPTVITTAIPLDQLEKLDPRIASRLSDETRVTVITLEIPPYRTPLPRPESRRRG</sequence>
<accession>A0A212QWS6</accession>
<dbReference type="PANTHER" id="PTHR30050">
    <property type="entry name" value="CHROMOSOMAL REPLICATION INITIATOR PROTEIN DNAA"/>
    <property type="match status" value="1"/>
</dbReference>